<evidence type="ECO:0000313" key="2">
    <source>
        <dbReference type="Proteomes" id="UP000547674"/>
    </source>
</evidence>
<dbReference type="AlphaFoldDB" id="A0A7Y2EAQ1"/>
<sequence>MRRFLVVEIPRRRRRQEQWILDVILRDGRALGEQDGVYRFQLEDPLKTQIGRETLALTFQKKLASKEDVELASHGSWLHDQLLRYAHTWGQGARFFFEPEPDLDLDLLMQRRRIDETLDVVEKVTYGTLLEYIFRVSYYTEPPRERLLSFVYDANQGKVVKRAYTKSMMAKASSSPKKEYEVPEEVPFQKGFDRVWIRVEKEISAEVEELKKGNRVHLERELRVLEDYYRQLLDEEKRLLGTRLSRKSREETQRRMEMLKLDWERRVKEETERLKPQVIGELRAVAVIHSPLEAWRTAEGGRVWVDRGRGEVWRGALNGHGSR</sequence>
<protein>
    <submittedName>
        <fullName evidence="1">Uncharacterized protein</fullName>
    </submittedName>
</protein>
<comment type="caution">
    <text evidence="1">The sequence shown here is derived from an EMBL/GenBank/DDBJ whole genome shotgun (WGS) entry which is preliminary data.</text>
</comment>
<proteinExistence type="predicted"/>
<gene>
    <name evidence="1" type="ORF">HKN21_16465</name>
</gene>
<accession>A0A7Y2EAQ1</accession>
<dbReference type="EMBL" id="JABDJR010000660">
    <property type="protein sequence ID" value="NNF08356.1"/>
    <property type="molecule type" value="Genomic_DNA"/>
</dbReference>
<reference evidence="1 2" key="1">
    <citation type="submission" date="2020-03" db="EMBL/GenBank/DDBJ databases">
        <title>Metabolic flexibility allows generalist bacteria to become dominant in a frequently disturbed ecosystem.</title>
        <authorList>
            <person name="Chen Y.-J."/>
            <person name="Leung P.M."/>
            <person name="Bay S.K."/>
            <person name="Hugenholtz P."/>
            <person name="Kessler A.J."/>
            <person name="Shelley G."/>
            <person name="Waite D.W."/>
            <person name="Cook P.L."/>
            <person name="Greening C."/>
        </authorList>
    </citation>
    <scope>NUCLEOTIDE SEQUENCE [LARGE SCALE GENOMIC DNA]</scope>
    <source>
        <strain evidence="1">SS_bin_28</strain>
    </source>
</reference>
<evidence type="ECO:0000313" key="1">
    <source>
        <dbReference type="EMBL" id="NNF08356.1"/>
    </source>
</evidence>
<name>A0A7Y2EAQ1_UNCEI</name>
<dbReference type="Proteomes" id="UP000547674">
    <property type="component" value="Unassembled WGS sequence"/>
</dbReference>
<organism evidence="1 2">
    <name type="scientific">Eiseniibacteriota bacterium</name>
    <dbReference type="NCBI Taxonomy" id="2212470"/>
    <lineage>
        <taxon>Bacteria</taxon>
        <taxon>Candidatus Eiseniibacteriota</taxon>
    </lineage>
</organism>